<dbReference type="RefSeq" id="WP_305107335.1">
    <property type="nucleotide sequence ID" value="NZ_JAUTWS010000048.1"/>
</dbReference>
<name>A0ABT9E8H2_9PROT</name>
<dbReference type="EMBL" id="JAUTWS010000048">
    <property type="protein sequence ID" value="MDO9712479.1"/>
    <property type="molecule type" value="Genomic_DNA"/>
</dbReference>
<proteinExistence type="predicted"/>
<keyword evidence="2" id="KW-1185">Reference proteome</keyword>
<evidence type="ECO:0000313" key="1">
    <source>
        <dbReference type="EMBL" id="MDO9712479.1"/>
    </source>
</evidence>
<dbReference type="Proteomes" id="UP001243009">
    <property type="component" value="Unassembled WGS sequence"/>
</dbReference>
<comment type="caution">
    <text evidence="1">The sequence shown here is derived from an EMBL/GenBank/DDBJ whole genome shotgun (WGS) entry which is preliminary data.</text>
</comment>
<sequence>MRTPHEVIAQARVRAGSRIGEANADAAMLALTEAGYVVSRAAELPLDAQVARLQALFAAASEFLSTPSLARLVVQGVWMTREQVVAEIRAMTRKP</sequence>
<organism evidence="1 2">
    <name type="scientific">Paracraurococcus lichenis</name>
    <dbReference type="NCBI Taxonomy" id="3064888"/>
    <lineage>
        <taxon>Bacteria</taxon>
        <taxon>Pseudomonadati</taxon>
        <taxon>Pseudomonadota</taxon>
        <taxon>Alphaproteobacteria</taxon>
        <taxon>Acetobacterales</taxon>
        <taxon>Roseomonadaceae</taxon>
        <taxon>Paracraurococcus</taxon>
    </lineage>
</organism>
<reference evidence="1 2" key="1">
    <citation type="submission" date="2023-08" db="EMBL/GenBank/DDBJ databases">
        <title>The draft genome sequence of Paracraurococcus sp. LOR1-02.</title>
        <authorList>
            <person name="Kingkaew E."/>
            <person name="Tanasupawat S."/>
        </authorList>
    </citation>
    <scope>NUCLEOTIDE SEQUENCE [LARGE SCALE GENOMIC DNA]</scope>
    <source>
        <strain evidence="1 2">LOR1-02</strain>
    </source>
</reference>
<evidence type="ECO:0000313" key="2">
    <source>
        <dbReference type="Proteomes" id="UP001243009"/>
    </source>
</evidence>
<protein>
    <submittedName>
        <fullName evidence="1">Uncharacterized protein</fullName>
    </submittedName>
</protein>
<accession>A0ABT9E8H2</accession>
<gene>
    <name evidence="1" type="ORF">Q7A36_29320</name>
</gene>